<gene>
    <name evidence="2" type="ORF">GOOTI_130_00080</name>
</gene>
<dbReference type="AlphaFoldDB" id="H5TN57"/>
<evidence type="ECO:0008006" key="4">
    <source>
        <dbReference type="Google" id="ProtNLM"/>
    </source>
</evidence>
<protein>
    <recommendedName>
        <fullName evidence="4">DUF5642 domain-containing protein</fullName>
    </recommendedName>
</protein>
<comment type="caution">
    <text evidence="2">The sequence shown here is derived from an EMBL/GenBank/DDBJ whole genome shotgun (WGS) entry which is preliminary data.</text>
</comment>
<evidence type="ECO:0000256" key="1">
    <source>
        <dbReference type="SAM" id="MobiDB-lite"/>
    </source>
</evidence>
<evidence type="ECO:0000313" key="2">
    <source>
        <dbReference type="EMBL" id="GAB34915.1"/>
    </source>
</evidence>
<dbReference type="EMBL" id="BAFB01000130">
    <property type="protein sequence ID" value="GAB34915.1"/>
    <property type="molecule type" value="Genomic_DNA"/>
</dbReference>
<keyword evidence="3" id="KW-1185">Reference proteome</keyword>
<accession>H5TN57</accession>
<reference evidence="2" key="1">
    <citation type="submission" date="2012-02" db="EMBL/GenBank/DDBJ databases">
        <title>Whole genome shotgun sequence of Gordonia otitidis NBRC 100426.</title>
        <authorList>
            <person name="Yoshida I."/>
            <person name="Hosoyama A."/>
            <person name="Tsuchikane K."/>
            <person name="Katsumata H."/>
            <person name="Yamazaki S."/>
            <person name="Fujita N."/>
        </authorList>
    </citation>
    <scope>NUCLEOTIDE SEQUENCE [LARGE SCALE GENOMIC DNA]</scope>
    <source>
        <strain evidence="2">NBRC 100426</strain>
    </source>
</reference>
<feature type="region of interest" description="Disordered" evidence="1">
    <location>
        <begin position="142"/>
        <end position="162"/>
    </location>
</feature>
<sequence>MLAAVVACTVCLPVACGDDAAAPTAADAVPADLLLRPAQLPSGFATTQLSISDLTGADRAQLAVARGDRVVPDECRPAADAAFVDALTASNSAVLAASAADIGLVQLVSTVRRDIDDDIRTRTGRCRSTTTMVASGALAGASVRTESTTLPDPPEVAQGAGRGVSVERSFLSRSDVSTTLADSTVSTQIGYSGYALVRRPGGTVFTVSLTVNGPASRAQNPAPDAVVPMPSATFVDLFGTALRAAAR</sequence>
<evidence type="ECO:0000313" key="3">
    <source>
        <dbReference type="Proteomes" id="UP000005038"/>
    </source>
</evidence>
<name>H5TN57_GORO1</name>
<organism evidence="2 3">
    <name type="scientific">Gordonia otitidis (strain DSM 44809 / CCUG 52243 / JCM 12355 / NBRC 100426 / IFM 10032)</name>
    <dbReference type="NCBI Taxonomy" id="1108044"/>
    <lineage>
        <taxon>Bacteria</taxon>
        <taxon>Bacillati</taxon>
        <taxon>Actinomycetota</taxon>
        <taxon>Actinomycetes</taxon>
        <taxon>Mycobacteriales</taxon>
        <taxon>Gordoniaceae</taxon>
        <taxon>Gordonia</taxon>
    </lineage>
</organism>
<dbReference type="Proteomes" id="UP000005038">
    <property type="component" value="Unassembled WGS sequence"/>
</dbReference>
<dbReference type="OrthoDB" id="4578095at2"/>
<proteinExistence type="predicted"/>